<evidence type="ECO:0000313" key="2">
    <source>
        <dbReference type="EMBL" id="MFC3193459.1"/>
    </source>
</evidence>
<dbReference type="Gene3D" id="2.60.120.620">
    <property type="entry name" value="q2cbj1_9rhob like domain"/>
    <property type="match status" value="1"/>
</dbReference>
<accession>A0ABV7J5V4</accession>
<dbReference type="GO" id="GO:0051213">
    <property type="term" value="F:dioxygenase activity"/>
    <property type="evidence" value="ECO:0007669"/>
    <property type="project" value="UniProtKB-KW"/>
</dbReference>
<dbReference type="Pfam" id="PF05721">
    <property type="entry name" value="PhyH"/>
    <property type="match status" value="1"/>
</dbReference>
<dbReference type="InterPro" id="IPR008775">
    <property type="entry name" value="Phytyl_CoA_dOase-like"/>
</dbReference>
<proteinExistence type="predicted"/>
<evidence type="ECO:0000313" key="3">
    <source>
        <dbReference type="Proteomes" id="UP001595533"/>
    </source>
</evidence>
<reference evidence="3" key="1">
    <citation type="journal article" date="2019" name="Int. J. Syst. Evol. Microbiol.">
        <title>The Global Catalogue of Microorganisms (GCM) 10K type strain sequencing project: providing services to taxonomists for standard genome sequencing and annotation.</title>
        <authorList>
            <consortium name="The Broad Institute Genomics Platform"/>
            <consortium name="The Broad Institute Genome Sequencing Center for Infectious Disease"/>
            <person name="Wu L."/>
            <person name="Ma J."/>
        </authorList>
    </citation>
    <scope>NUCLEOTIDE SEQUENCE [LARGE SCALE GENOMIC DNA]</scope>
    <source>
        <strain evidence="3">KCTC 42953</strain>
    </source>
</reference>
<name>A0ABV7J5V4_9GAMM</name>
<organism evidence="2 3">
    <name type="scientific">Marinicella sediminis</name>
    <dbReference type="NCBI Taxonomy" id="1792834"/>
    <lineage>
        <taxon>Bacteria</taxon>
        <taxon>Pseudomonadati</taxon>
        <taxon>Pseudomonadota</taxon>
        <taxon>Gammaproteobacteria</taxon>
        <taxon>Lysobacterales</taxon>
        <taxon>Marinicellaceae</taxon>
        <taxon>Marinicella</taxon>
    </lineage>
</organism>
<dbReference type="EMBL" id="JBHRTS010000002">
    <property type="protein sequence ID" value="MFC3193459.1"/>
    <property type="molecule type" value="Genomic_DNA"/>
</dbReference>
<sequence length="252" mass="29047">MKLSAEEIQLFHEDGYLIRRQLIDMTLLNEIRNQTKQHLSMRLPPFELEATLGYPKAPQSVAEQGGDTIRRLLLAYSRDSAFREWAKNRMVKGMLQSLFDSEAVYLVQSHHNCIMTKQPDYSSKTLWHRDIRYWQFANDQLINSWLAMGTENNENGCLKVIPGSHLWNTSEDMVDEQLFLQVEHPDAQPWLEQAIDVELQAGDVLLFHAALFHAANNNVTDQGKFSLVYSYHGEGNHPLPNSKSTQFEEVCL</sequence>
<dbReference type="PANTHER" id="PTHR20883">
    <property type="entry name" value="PHYTANOYL-COA DIOXYGENASE DOMAIN CONTAINING 1"/>
    <property type="match status" value="1"/>
</dbReference>
<protein>
    <submittedName>
        <fullName evidence="2">Phytanoyl-CoA dioxygenase family protein</fullName>
    </submittedName>
</protein>
<dbReference type="PANTHER" id="PTHR20883:SF48">
    <property type="entry name" value="ECTOINE DIOXYGENASE"/>
    <property type="match status" value="1"/>
</dbReference>
<dbReference type="SUPFAM" id="SSF51197">
    <property type="entry name" value="Clavaminate synthase-like"/>
    <property type="match status" value="1"/>
</dbReference>
<dbReference type="Proteomes" id="UP001595533">
    <property type="component" value="Unassembled WGS sequence"/>
</dbReference>
<comment type="caution">
    <text evidence="2">The sequence shown here is derived from an EMBL/GenBank/DDBJ whole genome shotgun (WGS) entry which is preliminary data.</text>
</comment>
<keyword evidence="2" id="KW-0560">Oxidoreductase</keyword>
<keyword evidence="3" id="KW-1185">Reference proteome</keyword>
<gene>
    <name evidence="2" type="ORF">ACFODZ_04280</name>
</gene>
<comment type="cofactor">
    <cofactor evidence="1">
        <name>Fe(2+)</name>
        <dbReference type="ChEBI" id="CHEBI:29033"/>
    </cofactor>
</comment>
<keyword evidence="2" id="KW-0223">Dioxygenase</keyword>
<evidence type="ECO:0000256" key="1">
    <source>
        <dbReference type="ARBA" id="ARBA00001954"/>
    </source>
</evidence>
<dbReference type="RefSeq" id="WP_077410236.1">
    <property type="nucleotide sequence ID" value="NZ_JBHRTS010000002.1"/>
</dbReference>